<accession>A0A9X4N3Y0</accession>
<evidence type="ECO:0000313" key="13">
    <source>
        <dbReference type="EMBL" id="MDG4946464.1"/>
    </source>
</evidence>
<dbReference type="EC" id="2.7.7.18" evidence="11"/>
<evidence type="ECO:0000256" key="5">
    <source>
        <dbReference type="ARBA" id="ARBA00022679"/>
    </source>
</evidence>
<dbReference type="PANTHER" id="PTHR39321">
    <property type="entry name" value="NICOTINATE-NUCLEOTIDE ADENYLYLTRANSFERASE-RELATED"/>
    <property type="match status" value="1"/>
</dbReference>
<gene>
    <name evidence="11 13" type="primary">nadD</name>
    <name evidence="13" type="ORF">NMK71_08560</name>
</gene>
<comment type="function">
    <text evidence="1 11">Catalyzes the reversible adenylation of nicotinate mononucleotide (NaMN) to nicotinic acid adenine dinucleotide (NaAD).</text>
</comment>
<dbReference type="HAMAP" id="MF_00244">
    <property type="entry name" value="NaMN_adenylyltr"/>
    <property type="match status" value="1"/>
</dbReference>
<protein>
    <recommendedName>
        <fullName evidence="11">Probable nicotinate-nucleotide adenylyltransferase</fullName>
        <ecNumber evidence="11">2.7.7.18</ecNumber>
    </recommendedName>
    <alternativeName>
        <fullName evidence="11">Deamido-NAD(+) diphosphorylase</fullName>
    </alternativeName>
    <alternativeName>
        <fullName evidence="11">Deamido-NAD(+) pyrophosphorylase</fullName>
    </alternativeName>
    <alternativeName>
        <fullName evidence="11">Nicotinate mononucleotide adenylyltransferase</fullName>
        <shortName evidence="11">NaMN adenylyltransferase</shortName>
    </alternativeName>
</protein>
<sequence>MKIGLFFGSFNPIHIGHIILANHIQQFGDVDKVWFVVTPRSPFKQHVKLTDDYERLHMVNLALEDYPDLESSKIEFDMPQPNYTTHTLAKLREDYPQHEFSLIMGEDNLVGLHKWKNSEFLVKEYDILVYPRIASDQKKPKIDLSRVKKINAPIIEISSTFIRQNIKDGKIYRPYLPPPVFDYIDGSSLFQN</sequence>
<evidence type="ECO:0000256" key="8">
    <source>
        <dbReference type="ARBA" id="ARBA00022840"/>
    </source>
</evidence>
<evidence type="ECO:0000256" key="11">
    <source>
        <dbReference type="HAMAP-Rule" id="MF_00244"/>
    </source>
</evidence>
<dbReference type="PANTHER" id="PTHR39321:SF3">
    <property type="entry name" value="PHOSPHOPANTETHEINE ADENYLYLTRANSFERASE"/>
    <property type="match status" value="1"/>
</dbReference>
<dbReference type="NCBIfam" id="TIGR00125">
    <property type="entry name" value="cyt_tran_rel"/>
    <property type="match status" value="1"/>
</dbReference>
<evidence type="ECO:0000256" key="2">
    <source>
        <dbReference type="ARBA" id="ARBA00005019"/>
    </source>
</evidence>
<keyword evidence="8 11" id="KW-0067">ATP-binding</keyword>
<name>A0A9X4N3Y0_9FLAO</name>
<keyword evidence="9 11" id="KW-0520">NAD</keyword>
<evidence type="ECO:0000313" key="14">
    <source>
        <dbReference type="Proteomes" id="UP001152599"/>
    </source>
</evidence>
<evidence type="ECO:0000256" key="1">
    <source>
        <dbReference type="ARBA" id="ARBA00002324"/>
    </source>
</evidence>
<dbReference type="NCBIfam" id="TIGR00482">
    <property type="entry name" value="nicotinate (nicotinamide) nucleotide adenylyltransferase"/>
    <property type="match status" value="1"/>
</dbReference>
<comment type="pathway">
    <text evidence="2 11">Cofactor biosynthesis; NAD(+) biosynthesis; deamido-NAD(+) from nicotinate D-ribonucleotide: step 1/1.</text>
</comment>
<evidence type="ECO:0000256" key="6">
    <source>
        <dbReference type="ARBA" id="ARBA00022695"/>
    </source>
</evidence>
<comment type="similarity">
    <text evidence="3 11">Belongs to the NadD family.</text>
</comment>
<dbReference type="AlphaFoldDB" id="A0A9X4N3Y0"/>
<comment type="caution">
    <text evidence="13">The sequence shown here is derived from an EMBL/GenBank/DDBJ whole genome shotgun (WGS) entry which is preliminary data.</text>
</comment>
<evidence type="ECO:0000256" key="7">
    <source>
        <dbReference type="ARBA" id="ARBA00022741"/>
    </source>
</evidence>
<dbReference type="SUPFAM" id="SSF52374">
    <property type="entry name" value="Nucleotidylyl transferase"/>
    <property type="match status" value="1"/>
</dbReference>
<evidence type="ECO:0000256" key="4">
    <source>
        <dbReference type="ARBA" id="ARBA00022642"/>
    </source>
</evidence>
<dbReference type="InterPro" id="IPR004821">
    <property type="entry name" value="Cyt_trans-like"/>
</dbReference>
<comment type="catalytic activity">
    <reaction evidence="10 11">
        <text>nicotinate beta-D-ribonucleotide + ATP + H(+) = deamido-NAD(+) + diphosphate</text>
        <dbReference type="Rhea" id="RHEA:22860"/>
        <dbReference type="ChEBI" id="CHEBI:15378"/>
        <dbReference type="ChEBI" id="CHEBI:30616"/>
        <dbReference type="ChEBI" id="CHEBI:33019"/>
        <dbReference type="ChEBI" id="CHEBI:57502"/>
        <dbReference type="ChEBI" id="CHEBI:58437"/>
        <dbReference type="EC" id="2.7.7.18"/>
    </reaction>
</comment>
<reference evidence="13" key="1">
    <citation type="submission" date="2022-07" db="EMBL/GenBank/DDBJ databases">
        <title>Description and genome-wide analysis of Profundicola chukchiensis gen. nov., sp. nov., marine bacteria isolated from bottom sediments of the Chukchi Sea.</title>
        <authorList>
            <person name="Romanenko L."/>
            <person name="Otstavnykh N."/>
            <person name="Kurilenko V."/>
            <person name="Eremeev V."/>
            <person name="Velansky P."/>
            <person name="Mikhailov V."/>
            <person name="Isaeva M."/>
        </authorList>
    </citation>
    <scope>NUCLEOTIDE SEQUENCE</scope>
    <source>
        <strain evidence="13">KMM 9713</strain>
    </source>
</reference>
<evidence type="ECO:0000259" key="12">
    <source>
        <dbReference type="Pfam" id="PF01467"/>
    </source>
</evidence>
<dbReference type="RefSeq" id="WP_304420861.1">
    <property type="nucleotide sequence ID" value="NZ_JANCMU010000004.1"/>
</dbReference>
<dbReference type="Proteomes" id="UP001152599">
    <property type="component" value="Unassembled WGS sequence"/>
</dbReference>
<dbReference type="GO" id="GO:0004515">
    <property type="term" value="F:nicotinate-nucleotide adenylyltransferase activity"/>
    <property type="evidence" value="ECO:0007669"/>
    <property type="project" value="UniProtKB-UniRule"/>
</dbReference>
<keyword evidence="4 11" id="KW-0662">Pyridine nucleotide biosynthesis</keyword>
<dbReference type="GO" id="GO:0009435">
    <property type="term" value="P:NAD+ biosynthetic process"/>
    <property type="evidence" value="ECO:0007669"/>
    <property type="project" value="UniProtKB-UniRule"/>
</dbReference>
<keyword evidence="5 11" id="KW-0808">Transferase</keyword>
<keyword evidence="7 11" id="KW-0547">Nucleotide-binding</keyword>
<evidence type="ECO:0000256" key="3">
    <source>
        <dbReference type="ARBA" id="ARBA00009014"/>
    </source>
</evidence>
<feature type="domain" description="Cytidyltransferase-like" evidence="12">
    <location>
        <begin position="5"/>
        <end position="164"/>
    </location>
</feature>
<dbReference type="GO" id="GO:0005524">
    <property type="term" value="F:ATP binding"/>
    <property type="evidence" value="ECO:0007669"/>
    <property type="project" value="UniProtKB-KW"/>
</dbReference>
<evidence type="ECO:0000256" key="9">
    <source>
        <dbReference type="ARBA" id="ARBA00023027"/>
    </source>
</evidence>
<organism evidence="13 14">
    <name type="scientific">Profundicola chukchiensis</name>
    <dbReference type="NCBI Taxonomy" id="2961959"/>
    <lineage>
        <taxon>Bacteria</taxon>
        <taxon>Pseudomonadati</taxon>
        <taxon>Bacteroidota</taxon>
        <taxon>Flavobacteriia</taxon>
        <taxon>Flavobacteriales</taxon>
        <taxon>Weeksellaceae</taxon>
        <taxon>Profundicola</taxon>
    </lineage>
</organism>
<dbReference type="InterPro" id="IPR014729">
    <property type="entry name" value="Rossmann-like_a/b/a_fold"/>
</dbReference>
<dbReference type="InterPro" id="IPR005248">
    <property type="entry name" value="NadD/NMNAT"/>
</dbReference>
<dbReference type="EMBL" id="JANCMU010000004">
    <property type="protein sequence ID" value="MDG4946464.1"/>
    <property type="molecule type" value="Genomic_DNA"/>
</dbReference>
<evidence type="ECO:0000256" key="10">
    <source>
        <dbReference type="ARBA" id="ARBA00048721"/>
    </source>
</evidence>
<keyword evidence="6 11" id="KW-0548">Nucleotidyltransferase</keyword>
<keyword evidence="14" id="KW-1185">Reference proteome</keyword>
<dbReference type="Pfam" id="PF01467">
    <property type="entry name" value="CTP_transf_like"/>
    <property type="match status" value="1"/>
</dbReference>
<dbReference type="CDD" id="cd02165">
    <property type="entry name" value="NMNAT"/>
    <property type="match status" value="1"/>
</dbReference>
<proteinExistence type="inferred from homology"/>
<dbReference type="Gene3D" id="3.40.50.620">
    <property type="entry name" value="HUPs"/>
    <property type="match status" value="1"/>
</dbReference>